<name>Q9N037_MACFA</name>
<evidence type="ECO:0000313" key="1">
    <source>
        <dbReference type="EMBL" id="BAB01677.1"/>
    </source>
</evidence>
<accession>Q9N037</accession>
<protein>
    <submittedName>
        <fullName evidence="1">Unnamed protein product</fullName>
    </submittedName>
</protein>
<organism evidence="1">
    <name type="scientific">Macaca fascicularis</name>
    <name type="common">Crab-eating macaque</name>
    <name type="synonym">Cynomolgus monkey</name>
    <dbReference type="NCBI Taxonomy" id="9541"/>
    <lineage>
        <taxon>Eukaryota</taxon>
        <taxon>Metazoa</taxon>
        <taxon>Chordata</taxon>
        <taxon>Craniata</taxon>
        <taxon>Vertebrata</taxon>
        <taxon>Euteleostomi</taxon>
        <taxon>Mammalia</taxon>
        <taxon>Eutheria</taxon>
        <taxon>Euarchontoglires</taxon>
        <taxon>Primates</taxon>
        <taxon>Haplorrhini</taxon>
        <taxon>Catarrhini</taxon>
        <taxon>Cercopithecidae</taxon>
        <taxon>Cercopithecinae</taxon>
        <taxon>Macaca</taxon>
    </lineage>
</organism>
<dbReference type="AlphaFoldDB" id="Q9N037"/>
<reference evidence="1" key="1">
    <citation type="submission" date="2000-07" db="EMBL/GenBank/DDBJ databases">
        <title>Isolation of full-length cDNA clones from macaque brain cDNA libraries.</title>
        <authorList>
            <person name="Osada N."/>
            <person name="Hida M."/>
            <person name="Kusuda J."/>
            <person name="Tanuma R."/>
            <person name="Iseki K."/>
            <person name="Hirai M."/>
            <person name="Terao K."/>
            <person name="Suzuki Y."/>
            <person name="Sugano S."/>
            <person name="Hashimoto K."/>
        </authorList>
    </citation>
    <scope>NUCLEOTIDE SEQUENCE</scope>
</reference>
<sequence length="88" mass="9768">MLMGGRWSSLVETVVEDALVNSRSGLLNSAIVIQGSIMLHCVGLFVHCRLFSSIPGFYLLGANSVFYDNQKVSRHCQMPRQGKCRIHS</sequence>
<dbReference type="EMBL" id="AB046095">
    <property type="protein sequence ID" value="BAB01677.1"/>
    <property type="molecule type" value="mRNA"/>
</dbReference>
<proteinExistence type="evidence at transcript level"/>